<evidence type="ECO:0000313" key="4">
    <source>
        <dbReference type="Proteomes" id="UP000799772"/>
    </source>
</evidence>
<feature type="region of interest" description="Disordered" evidence="1">
    <location>
        <begin position="74"/>
        <end position="97"/>
    </location>
</feature>
<organism evidence="3 4">
    <name type="scientific">Rhizodiscina lignyota</name>
    <dbReference type="NCBI Taxonomy" id="1504668"/>
    <lineage>
        <taxon>Eukaryota</taxon>
        <taxon>Fungi</taxon>
        <taxon>Dikarya</taxon>
        <taxon>Ascomycota</taxon>
        <taxon>Pezizomycotina</taxon>
        <taxon>Dothideomycetes</taxon>
        <taxon>Pleosporomycetidae</taxon>
        <taxon>Aulographales</taxon>
        <taxon>Rhizodiscinaceae</taxon>
        <taxon>Rhizodiscina</taxon>
    </lineage>
</organism>
<dbReference type="Pfam" id="PF06916">
    <property type="entry name" value="FAM210A-B_dom"/>
    <property type="match status" value="1"/>
</dbReference>
<dbReference type="PANTHER" id="PTHR21377">
    <property type="entry name" value="PROTEIN FAM210B, MITOCHONDRIAL"/>
    <property type="match status" value="1"/>
</dbReference>
<proteinExistence type="predicted"/>
<gene>
    <name evidence="3" type="ORF">NA57DRAFT_65369</name>
</gene>
<dbReference type="InterPro" id="IPR045866">
    <property type="entry name" value="FAM210A/B-like"/>
</dbReference>
<sequence>MRALQPLLLNTLPRRFVPVSAPKAHFGPQYARRSIFSPSTASTRLFGVTASPLWRSRISRAFLPRFRPPIRSLRSIRHNSTSPNPTPHLGSPKPQPSLKDQLKRLFREYGWSAVGVYLLLSAADMPICFLIVRMVGTERVGEAEHAVLEYIRKTWRAVNPLSGTQAQKQTVPVTENESTATVREGIVGSDVAHAQAKAKDGEASIWTQLALAYAIHKSLFIFIRIPLTVAVTPKVVKTLRGWGWEIGKRSSKVPKT</sequence>
<dbReference type="PANTHER" id="PTHR21377:SF0">
    <property type="entry name" value="PROTEIN FAM210B, MITOCHONDRIAL"/>
    <property type="match status" value="1"/>
</dbReference>
<dbReference type="InterPro" id="IPR009688">
    <property type="entry name" value="FAM210A/B-like_dom"/>
</dbReference>
<evidence type="ECO:0000259" key="2">
    <source>
        <dbReference type="Pfam" id="PF06916"/>
    </source>
</evidence>
<dbReference type="EMBL" id="ML978124">
    <property type="protein sequence ID" value="KAF2101080.1"/>
    <property type="molecule type" value="Genomic_DNA"/>
</dbReference>
<dbReference type="AlphaFoldDB" id="A0A9P4M8I5"/>
<keyword evidence="4" id="KW-1185">Reference proteome</keyword>
<dbReference type="GO" id="GO:0005739">
    <property type="term" value="C:mitochondrion"/>
    <property type="evidence" value="ECO:0007669"/>
    <property type="project" value="TreeGrafter"/>
</dbReference>
<feature type="domain" description="DUF1279" evidence="2">
    <location>
        <begin position="101"/>
        <end position="233"/>
    </location>
</feature>
<name>A0A9P4M8I5_9PEZI</name>
<comment type="caution">
    <text evidence="3">The sequence shown here is derived from an EMBL/GenBank/DDBJ whole genome shotgun (WGS) entry which is preliminary data.</text>
</comment>
<reference evidence="3" key="1">
    <citation type="journal article" date="2020" name="Stud. Mycol.">
        <title>101 Dothideomycetes genomes: a test case for predicting lifestyles and emergence of pathogens.</title>
        <authorList>
            <person name="Haridas S."/>
            <person name="Albert R."/>
            <person name="Binder M."/>
            <person name="Bloem J."/>
            <person name="Labutti K."/>
            <person name="Salamov A."/>
            <person name="Andreopoulos B."/>
            <person name="Baker S."/>
            <person name="Barry K."/>
            <person name="Bills G."/>
            <person name="Bluhm B."/>
            <person name="Cannon C."/>
            <person name="Castanera R."/>
            <person name="Culley D."/>
            <person name="Daum C."/>
            <person name="Ezra D."/>
            <person name="Gonzalez J."/>
            <person name="Henrissat B."/>
            <person name="Kuo A."/>
            <person name="Liang C."/>
            <person name="Lipzen A."/>
            <person name="Lutzoni F."/>
            <person name="Magnuson J."/>
            <person name="Mondo S."/>
            <person name="Nolan M."/>
            <person name="Ohm R."/>
            <person name="Pangilinan J."/>
            <person name="Park H.-J."/>
            <person name="Ramirez L."/>
            <person name="Alfaro M."/>
            <person name="Sun H."/>
            <person name="Tritt A."/>
            <person name="Yoshinaga Y."/>
            <person name="Zwiers L.-H."/>
            <person name="Turgeon B."/>
            <person name="Goodwin S."/>
            <person name="Spatafora J."/>
            <person name="Crous P."/>
            <person name="Grigoriev I."/>
        </authorList>
    </citation>
    <scope>NUCLEOTIDE SEQUENCE</scope>
    <source>
        <strain evidence="3">CBS 133067</strain>
    </source>
</reference>
<accession>A0A9P4M8I5</accession>
<evidence type="ECO:0000313" key="3">
    <source>
        <dbReference type="EMBL" id="KAF2101080.1"/>
    </source>
</evidence>
<evidence type="ECO:0000256" key="1">
    <source>
        <dbReference type="SAM" id="MobiDB-lite"/>
    </source>
</evidence>
<dbReference type="Proteomes" id="UP000799772">
    <property type="component" value="Unassembled WGS sequence"/>
</dbReference>
<dbReference type="OrthoDB" id="426386at2759"/>
<protein>
    <recommendedName>
        <fullName evidence="2">DUF1279 domain-containing protein</fullName>
    </recommendedName>
</protein>